<feature type="compositionally biased region" description="Basic and acidic residues" evidence="1">
    <location>
        <begin position="1"/>
        <end position="10"/>
    </location>
</feature>
<dbReference type="Pfam" id="PF04232">
    <property type="entry name" value="SpoVS"/>
    <property type="match status" value="2"/>
</dbReference>
<sequence>MSAEHLHEVDPLPPLQLLSSVQQQQQHGSPNLSSPSDDPAAAATATSGDGSSQSNRLPESPDGPDIVKVSQRSRVSSVAGKIAHDVRDGRLPRIMVAGNPSISVATKAIVQARRYLRPEGQDIAFAPLFRSAAHSRALLELAVVLMPLERGTAANNLAQLDNAGGHEVRIASASRHARVGSATARQLRARGINVLCSVGQEALANSVMATAHAACYLADVGRQMVVQPSHVVLQRGSQELHSFKLVVMFA</sequence>
<feature type="compositionally biased region" description="Low complexity" evidence="1">
    <location>
        <begin position="33"/>
        <end position="52"/>
    </location>
</feature>
<organism evidence="2 3">
    <name type="scientific">Tetradesmus obliquus</name>
    <name type="common">Green alga</name>
    <name type="synonym">Acutodesmus obliquus</name>
    <dbReference type="NCBI Taxonomy" id="3088"/>
    <lineage>
        <taxon>Eukaryota</taxon>
        <taxon>Viridiplantae</taxon>
        <taxon>Chlorophyta</taxon>
        <taxon>core chlorophytes</taxon>
        <taxon>Chlorophyceae</taxon>
        <taxon>CS clade</taxon>
        <taxon>Sphaeropleales</taxon>
        <taxon>Scenedesmaceae</taxon>
        <taxon>Tetradesmus</taxon>
    </lineage>
</organism>
<dbReference type="EMBL" id="CP126223">
    <property type="protein sequence ID" value="WIA23653.1"/>
    <property type="molecule type" value="Genomic_DNA"/>
</dbReference>
<evidence type="ECO:0000313" key="3">
    <source>
        <dbReference type="Proteomes" id="UP001244341"/>
    </source>
</evidence>
<name>A0ABY8UQ07_TETOB</name>
<proteinExistence type="predicted"/>
<reference evidence="2 3" key="1">
    <citation type="submission" date="2023-05" db="EMBL/GenBank/DDBJ databases">
        <title>A 100% complete, gapless, phased diploid assembly of the Scenedesmus obliquus UTEX 3031 genome.</title>
        <authorList>
            <person name="Biondi T.C."/>
            <person name="Hanschen E.R."/>
            <person name="Kwon T."/>
            <person name="Eng W."/>
            <person name="Kruse C.P.S."/>
            <person name="Koehler S.I."/>
            <person name="Kunde Y."/>
            <person name="Gleasner C.D."/>
            <person name="You Mak K.T."/>
            <person name="Polle J."/>
            <person name="Hovde B.T."/>
            <person name="Starkenburg S.R."/>
        </authorList>
    </citation>
    <scope>NUCLEOTIDE SEQUENCE [LARGE SCALE GENOMIC DNA]</scope>
    <source>
        <strain evidence="2 3">DOE0152z</strain>
    </source>
</reference>
<dbReference type="PANTHER" id="PTHR35331:SF1">
    <property type="entry name" value="STAGE V SPORULATION PROTEIN S"/>
    <property type="match status" value="1"/>
</dbReference>
<dbReference type="Gene3D" id="3.30.110.20">
    <property type="entry name" value="Alba-like domain"/>
    <property type="match status" value="2"/>
</dbReference>
<feature type="compositionally biased region" description="Low complexity" evidence="1">
    <location>
        <begin position="15"/>
        <end position="26"/>
    </location>
</feature>
<evidence type="ECO:0008006" key="4">
    <source>
        <dbReference type="Google" id="ProtNLM"/>
    </source>
</evidence>
<protein>
    <recommendedName>
        <fullName evidence="4">UspA domain-containing protein</fullName>
    </recommendedName>
</protein>
<dbReference type="Proteomes" id="UP001244341">
    <property type="component" value="Chromosome 16b"/>
</dbReference>
<evidence type="ECO:0000256" key="1">
    <source>
        <dbReference type="SAM" id="MobiDB-lite"/>
    </source>
</evidence>
<dbReference type="InterPro" id="IPR036882">
    <property type="entry name" value="Alba-like_dom_sf"/>
</dbReference>
<feature type="region of interest" description="Disordered" evidence="1">
    <location>
        <begin position="1"/>
        <end position="71"/>
    </location>
</feature>
<accession>A0ABY8UQ07</accession>
<gene>
    <name evidence="2" type="ORF">OEZ85_000355</name>
</gene>
<evidence type="ECO:0000313" key="2">
    <source>
        <dbReference type="EMBL" id="WIA23653.1"/>
    </source>
</evidence>
<dbReference type="InterPro" id="IPR007347">
    <property type="entry name" value="SpoVS"/>
</dbReference>
<dbReference type="PANTHER" id="PTHR35331">
    <property type="entry name" value="STAGE V SPORULATION PROTEIN S"/>
    <property type="match status" value="1"/>
</dbReference>
<keyword evidence="3" id="KW-1185">Reference proteome</keyword>